<feature type="zinc finger region" description="C3H1-type" evidence="5">
    <location>
        <begin position="76"/>
        <end position="102"/>
    </location>
</feature>
<evidence type="ECO:0000256" key="6">
    <source>
        <dbReference type="SAM" id="MobiDB-lite"/>
    </source>
</evidence>
<comment type="caution">
    <text evidence="8">The sequence shown here is derived from an EMBL/GenBank/DDBJ whole genome shotgun (WGS) entry which is preliminary data.</text>
</comment>
<dbReference type="InterPro" id="IPR045877">
    <property type="entry name" value="ZFP36-like"/>
</dbReference>
<dbReference type="Proteomes" id="UP000789595">
    <property type="component" value="Unassembled WGS sequence"/>
</dbReference>
<protein>
    <recommendedName>
        <fullName evidence="7">C3H1-type domain-containing protein</fullName>
    </recommendedName>
</protein>
<feature type="domain" description="C3H1-type" evidence="7">
    <location>
        <begin position="159"/>
        <end position="185"/>
    </location>
</feature>
<feature type="compositionally biased region" description="Pro residues" evidence="6">
    <location>
        <begin position="274"/>
        <end position="295"/>
    </location>
</feature>
<keyword evidence="1 5" id="KW-0479">Metal-binding</keyword>
<feature type="domain" description="C3H1-type" evidence="7">
    <location>
        <begin position="115"/>
        <end position="143"/>
    </location>
</feature>
<feature type="compositionally biased region" description="Pro residues" evidence="6">
    <location>
        <begin position="338"/>
        <end position="366"/>
    </location>
</feature>
<evidence type="ECO:0000256" key="4">
    <source>
        <dbReference type="ARBA" id="ARBA00022833"/>
    </source>
</evidence>
<dbReference type="PRINTS" id="PR01217">
    <property type="entry name" value="PRICHEXTENSN"/>
</dbReference>
<feature type="region of interest" description="Disordered" evidence="6">
    <location>
        <begin position="273"/>
        <end position="366"/>
    </location>
</feature>
<feature type="region of interest" description="Disordered" evidence="6">
    <location>
        <begin position="1"/>
        <end position="53"/>
    </location>
</feature>
<dbReference type="Gene3D" id="4.10.1000.10">
    <property type="entry name" value="Zinc finger, CCCH-type"/>
    <property type="match status" value="3"/>
</dbReference>
<dbReference type="EMBL" id="CAKKNE010000004">
    <property type="protein sequence ID" value="CAH0374076.1"/>
    <property type="molecule type" value="Genomic_DNA"/>
</dbReference>
<keyword evidence="9" id="KW-1185">Reference proteome</keyword>
<dbReference type="AlphaFoldDB" id="A0A8J2SNG4"/>
<dbReference type="PROSITE" id="PS50103">
    <property type="entry name" value="ZF_C3H1"/>
    <property type="match status" value="3"/>
</dbReference>
<proteinExistence type="predicted"/>
<evidence type="ECO:0000259" key="7">
    <source>
        <dbReference type="PROSITE" id="PS50103"/>
    </source>
</evidence>
<evidence type="ECO:0000256" key="2">
    <source>
        <dbReference type="ARBA" id="ARBA00022737"/>
    </source>
</evidence>
<accession>A0A8J2SNG4</accession>
<feature type="compositionally biased region" description="Low complexity" evidence="6">
    <location>
        <begin position="297"/>
        <end position="309"/>
    </location>
</feature>
<reference evidence="8" key="1">
    <citation type="submission" date="2021-11" db="EMBL/GenBank/DDBJ databases">
        <authorList>
            <consortium name="Genoscope - CEA"/>
            <person name="William W."/>
        </authorList>
    </citation>
    <scope>NUCLEOTIDE SEQUENCE</scope>
</reference>
<gene>
    <name evidence="8" type="ORF">PECAL_4P13350</name>
</gene>
<dbReference type="PANTHER" id="PTHR12547:SF184">
    <property type="entry name" value="CCCH-TYPE ZN-FINGER PROTEIN"/>
    <property type="match status" value="1"/>
</dbReference>
<dbReference type="SMART" id="SM00356">
    <property type="entry name" value="ZnF_C3H1"/>
    <property type="match status" value="3"/>
</dbReference>
<sequence>MWNEPAANTDGSAPAETPEQPEPAYESKQDEPSGLDPRAADPRTLEAPAPAADEEDLVASLPADFAAFSLTQTHPRYKTRICIYGDKCPYGPGRCFFAHDESELRPPQARWWLPEYKTKPCRYAASECPFYADGRCQYAHTVEELQYLRPPPAKTQDKKYKTRMCRYGAGTCPYGVSCSYAHSAEELRPREPDEPPGEPTDVVSRLEQLRALRDSGSLSAAEFEVLKQQVLREPGSFAAQAPVLLAPTAPPPPRRLSPPPPDAYMLPAMAMPPRAVPRPPAYAPRPPYAVVPGPPRGYGVPQLVPRGYGAPPPPYASVPRPPRPPDPRYGPPRYAHGAPPPGPGTYPTQPRPRPPYDPRAPPRPPL</sequence>
<dbReference type="InterPro" id="IPR000571">
    <property type="entry name" value="Znf_CCCH"/>
</dbReference>
<dbReference type="Pfam" id="PF00642">
    <property type="entry name" value="zf-CCCH"/>
    <property type="match status" value="1"/>
</dbReference>
<dbReference type="PANTHER" id="PTHR12547">
    <property type="entry name" value="CCCH ZINC FINGER/TIS11-RELATED"/>
    <property type="match status" value="1"/>
</dbReference>
<dbReference type="GO" id="GO:0003729">
    <property type="term" value="F:mRNA binding"/>
    <property type="evidence" value="ECO:0007669"/>
    <property type="project" value="InterPro"/>
</dbReference>
<evidence type="ECO:0000313" key="9">
    <source>
        <dbReference type="Proteomes" id="UP000789595"/>
    </source>
</evidence>
<dbReference type="InterPro" id="IPR036855">
    <property type="entry name" value="Znf_CCCH_sf"/>
</dbReference>
<organism evidence="8 9">
    <name type="scientific">Pelagomonas calceolata</name>
    <dbReference type="NCBI Taxonomy" id="35677"/>
    <lineage>
        <taxon>Eukaryota</taxon>
        <taxon>Sar</taxon>
        <taxon>Stramenopiles</taxon>
        <taxon>Ochrophyta</taxon>
        <taxon>Pelagophyceae</taxon>
        <taxon>Pelagomonadales</taxon>
        <taxon>Pelagomonadaceae</taxon>
        <taxon>Pelagomonas</taxon>
    </lineage>
</organism>
<keyword evidence="3 5" id="KW-0863">Zinc-finger</keyword>
<keyword evidence="4 5" id="KW-0862">Zinc</keyword>
<name>A0A8J2SNG4_9STRA</name>
<evidence type="ECO:0000256" key="1">
    <source>
        <dbReference type="ARBA" id="ARBA00022723"/>
    </source>
</evidence>
<dbReference type="SUPFAM" id="SSF90229">
    <property type="entry name" value="CCCH zinc finger"/>
    <property type="match status" value="2"/>
</dbReference>
<keyword evidence="2" id="KW-0677">Repeat</keyword>
<feature type="zinc finger region" description="C3H1-type" evidence="5">
    <location>
        <begin position="159"/>
        <end position="185"/>
    </location>
</feature>
<evidence type="ECO:0000313" key="8">
    <source>
        <dbReference type="EMBL" id="CAH0374076.1"/>
    </source>
</evidence>
<evidence type="ECO:0000256" key="5">
    <source>
        <dbReference type="PROSITE-ProRule" id="PRU00723"/>
    </source>
</evidence>
<evidence type="ECO:0000256" key="3">
    <source>
        <dbReference type="ARBA" id="ARBA00022771"/>
    </source>
</evidence>
<feature type="zinc finger region" description="C3H1-type" evidence="5">
    <location>
        <begin position="115"/>
        <end position="143"/>
    </location>
</feature>
<dbReference type="GO" id="GO:0008270">
    <property type="term" value="F:zinc ion binding"/>
    <property type="evidence" value="ECO:0007669"/>
    <property type="project" value="UniProtKB-KW"/>
</dbReference>
<feature type="compositionally biased region" description="Low complexity" evidence="6">
    <location>
        <begin position="13"/>
        <end position="24"/>
    </location>
</feature>
<dbReference type="OrthoDB" id="410307at2759"/>
<feature type="compositionally biased region" description="Pro residues" evidence="6">
    <location>
        <begin position="310"/>
        <end position="330"/>
    </location>
</feature>
<feature type="domain" description="C3H1-type" evidence="7">
    <location>
        <begin position="76"/>
        <end position="102"/>
    </location>
</feature>